<proteinExistence type="predicted"/>
<evidence type="ECO:0000256" key="2">
    <source>
        <dbReference type="ARBA" id="ARBA00022573"/>
    </source>
</evidence>
<comment type="caution">
    <text evidence="4">The sequence shown here is derived from an EMBL/GenBank/DDBJ whole genome shotgun (WGS) entry which is preliminary data.</text>
</comment>
<sequence length="260" mass="27102">MTTRVLVLGGTGEARRLAEALVGRVHVVSSLAGRVREPLLPPGEVRVGGFGGAAGLADWLRAERIDAVVDATHPFAAVMSWSAATATAEVGVPLLALRRPGWTEGPGDVWHRVPTLTAAAEALSTWPGTPTRPAGAPALRVFLTTGRKEVGAFADLPHWFLLRSVDPPEPPTPARLTVVLDRGPFTVAGELDLLREHAIDVLVTKDSGGDQTVAKLAAARELGVPVVVVDRPAVPDTPVAATVAEAVTWVESFGGGMIQG</sequence>
<dbReference type="GO" id="GO:0009236">
    <property type="term" value="P:cobalamin biosynthetic process"/>
    <property type="evidence" value="ECO:0007669"/>
    <property type="project" value="UniProtKB-UniPathway"/>
</dbReference>
<name>A0A8J7GSS7_9ACTN</name>
<dbReference type="InterPro" id="IPR003723">
    <property type="entry name" value="Precorrin-6x_reduct"/>
</dbReference>
<keyword evidence="3 4" id="KW-0560">Oxidoreductase</keyword>
<evidence type="ECO:0000313" key="5">
    <source>
        <dbReference type="Proteomes" id="UP000622552"/>
    </source>
</evidence>
<accession>A0A8J7GSS7</accession>
<dbReference type="PROSITE" id="PS51014">
    <property type="entry name" value="COBK_CBIJ"/>
    <property type="match status" value="1"/>
</dbReference>
<dbReference type="RefSeq" id="WP_197004789.1">
    <property type="nucleotide sequence ID" value="NZ_BONS01000017.1"/>
</dbReference>
<comment type="pathway">
    <text evidence="1">Cofactor biosynthesis; adenosylcobalamin biosynthesis.</text>
</comment>
<organism evidence="4 5">
    <name type="scientific">Longispora fulva</name>
    <dbReference type="NCBI Taxonomy" id="619741"/>
    <lineage>
        <taxon>Bacteria</taxon>
        <taxon>Bacillati</taxon>
        <taxon>Actinomycetota</taxon>
        <taxon>Actinomycetes</taxon>
        <taxon>Micromonosporales</taxon>
        <taxon>Micromonosporaceae</taxon>
        <taxon>Longispora</taxon>
    </lineage>
</organism>
<dbReference type="PANTHER" id="PTHR36925">
    <property type="entry name" value="COBALT-PRECORRIN-6A REDUCTASE"/>
    <property type="match status" value="1"/>
</dbReference>
<dbReference type="PANTHER" id="PTHR36925:SF1">
    <property type="entry name" value="COBALT-PRECORRIN-6A REDUCTASE"/>
    <property type="match status" value="1"/>
</dbReference>
<dbReference type="EC" id="1.3.1.106" evidence="4"/>
<gene>
    <name evidence="4" type="ORF">IW245_004178</name>
</gene>
<dbReference type="EMBL" id="JADOUF010000001">
    <property type="protein sequence ID" value="MBG6137984.1"/>
    <property type="molecule type" value="Genomic_DNA"/>
</dbReference>
<dbReference type="NCBIfam" id="NF005968">
    <property type="entry name" value="PRK08057.1-2"/>
    <property type="match status" value="1"/>
</dbReference>
<reference evidence="4" key="1">
    <citation type="submission" date="2020-11" db="EMBL/GenBank/DDBJ databases">
        <title>Sequencing the genomes of 1000 actinobacteria strains.</title>
        <authorList>
            <person name="Klenk H.-P."/>
        </authorList>
    </citation>
    <scope>NUCLEOTIDE SEQUENCE</scope>
    <source>
        <strain evidence="4">DSM 45356</strain>
    </source>
</reference>
<dbReference type="NCBIfam" id="TIGR00715">
    <property type="entry name" value="precor6x_red"/>
    <property type="match status" value="1"/>
</dbReference>
<evidence type="ECO:0000256" key="1">
    <source>
        <dbReference type="ARBA" id="ARBA00004953"/>
    </source>
</evidence>
<evidence type="ECO:0000313" key="4">
    <source>
        <dbReference type="EMBL" id="MBG6137984.1"/>
    </source>
</evidence>
<dbReference type="Proteomes" id="UP000622552">
    <property type="component" value="Unassembled WGS sequence"/>
</dbReference>
<dbReference type="AlphaFoldDB" id="A0A8J7GSS7"/>
<protein>
    <submittedName>
        <fullName evidence="4">Precorrin-6A/cobalt-precorrin-6A reductase</fullName>
        <ecNumber evidence="4">1.3.1.106</ecNumber>
        <ecNumber evidence="4">1.3.1.54</ecNumber>
    </submittedName>
</protein>
<evidence type="ECO:0000256" key="3">
    <source>
        <dbReference type="ARBA" id="ARBA00023002"/>
    </source>
</evidence>
<dbReference type="UniPathway" id="UPA00148"/>
<dbReference type="Pfam" id="PF02571">
    <property type="entry name" value="CbiJ"/>
    <property type="match status" value="1"/>
</dbReference>
<keyword evidence="2" id="KW-0169">Cobalamin biosynthesis</keyword>
<dbReference type="EC" id="1.3.1.54" evidence="4"/>
<dbReference type="GO" id="GO:0016994">
    <property type="term" value="F:precorrin-6A reductase activity"/>
    <property type="evidence" value="ECO:0007669"/>
    <property type="project" value="UniProtKB-EC"/>
</dbReference>
<keyword evidence="5" id="KW-1185">Reference proteome</keyword>